<name>A0A6L9MZ14_9ALTE</name>
<proteinExistence type="predicted"/>
<evidence type="ECO:0000313" key="3">
    <source>
        <dbReference type="Proteomes" id="UP000478837"/>
    </source>
</evidence>
<dbReference type="AlphaFoldDB" id="A0A6L9MZ14"/>
<evidence type="ECO:0000313" key="2">
    <source>
        <dbReference type="EMBL" id="NDW23243.1"/>
    </source>
</evidence>
<evidence type="ECO:0000256" key="1">
    <source>
        <dbReference type="SAM" id="Phobius"/>
    </source>
</evidence>
<dbReference type="RefSeq" id="WP_163112840.1">
    <property type="nucleotide sequence ID" value="NZ_JAAAWP010000017.1"/>
</dbReference>
<keyword evidence="3" id="KW-1185">Reference proteome</keyword>
<gene>
    <name evidence="2" type="ORF">GTW09_17140</name>
</gene>
<reference evidence="2 3" key="1">
    <citation type="submission" date="2020-01" db="EMBL/GenBank/DDBJ databases">
        <title>Genomes of bacteria type strains.</title>
        <authorList>
            <person name="Chen J."/>
            <person name="Zhu S."/>
            <person name="Yang J."/>
        </authorList>
    </citation>
    <scope>NUCLEOTIDE SEQUENCE [LARGE SCALE GENOMIC DNA]</scope>
    <source>
        <strain evidence="2 3">LMG 22958</strain>
    </source>
</reference>
<keyword evidence="1" id="KW-1133">Transmembrane helix</keyword>
<feature type="transmembrane region" description="Helical" evidence="1">
    <location>
        <begin position="12"/>
        <end position="30"/>
    </location>
</feature>
<sequence length="154" mass="17333">MARLSQRAMNNVVIVAMLIMIALFNIDSFLPKKGASEFRSLLPQNAYLLKIEHDGNQLIRQGQQWLQRTVEHTPSISPEAQLLGWQNGILQRAPSVASEVAGEEPLVVVVWLAGEENGRVYGFYPRSSSTLVEVDNAWYTLQEVSLDTLLPWKK</sequence>
<organism evidence="2 3">
    <name type="scientific">Alteromonas hispanica</name>
    <dbReference type="NCBI Taxonomy" id="315421"/>
    <lineage>
        <taxon>Bacteria</taxon>
        <taxon>Pseudomonadati</taxon>
        <taxon>Pseudomonadota</taxon>
        <taxon>Gammaproteobacteria</taxon>
        <taxon>Alteromonadales</taxon>
        <taxon>Alteromonadaceae</taxon>
        <taxon>Alteromonas/Salinimonas group</taxon>
        <taxon>Alteromonas</taxon>
    </lineage>
</organism>
<keyword evidence="1" id="KW-0812">Transmembrane</keyword>
<protein>
    <submittedName>
        <fullName evidence="2">Uncharacterized protein</fullName>
    </submittedName>
</protein>
<comment type="caution">
    <text evidence="2">The sequence shown here is derived from an EMBL/GenBank/DDBJ whole genome shotgun (WGS) entry which is preliminary data.</text>
</comment>
<accession>A0A6L9MZ14</accession>
<keyword evidence="1" id="KW-0472">Membrane</keyword>
<dbReference type="Proteomes" id="UP000478837">
    <property type="component" value="Unassembled WGS sequence"/>
</dbReference>
<dbReference type="EMBL" id="JAAAWP010000017">
    <property type="protein sequence ID" value="NDW23243.1"/>
    <property type="molecule type" value="Genomic_DNA"/>
</dbReference>